<keyword evidence="7" id="KW-0067">ATP-binding</keyword>
<keyword evidence="10" id="KW-1133">Transmembrane helix</keyword>
<dbReference type="GO" id="GO:0005524">
    <property type="term" value="F:ATP binding"/>
    <property type="evidence" value="ECO:0007669"/>
    <property type="project" value="UniProtKB-KW"/>
</dbReference>
<dbReference type="GO" id="GO:0000155">
    <property type="term" value="F:phosphorelay sensor kinase activity"/>
    <property type="evidence" value="ECO:0007669"/>
    <property type="project" value="InterPro"/>
</dbReference>
<keyword evidence="4" id="KW-0808">Transferase</keyword>
<evidence type="ECO:0000256" key="4">
    <source>
        <dbReference type="ARBA" id="ARBA00022679"/>
    </source>
</evidence>
<evidence type="ECO:0000256" key="3">
    <source>
        <dbReference type="ARBA" id="ARBA00022553"/>
    </source>
</evidence>
<dbReference type="PANTHER" id="PTHR24421:SF10">
    <property type="entry name" value="NITRATE_NITRITE SENSOR PROTEIN NARQ"/>
    <property type="match status" value="1"/>
</dbReference>
<keyword evidence="10" id="KW-0472">Membrane</keyword>
<keyword evidence="3" id="KW-0597">Phosphoprotein</keyword>
<evidence type="ECO:0000259" key="11">
    <source>
        <dbReference type="SMART" id="SM00387"/>
    </source>
</evidence>
<name>A0A2U2MSD3_9BIFI</name>
<keyword evidence="5" id="KW-0547">Nucleotide-binding</keyword>
<feature type="domain" description="Histidine kinase/HSP90-like ATPase" evidence="11">
    <location>
        <begin position="367"/>
        <end position="462"/>
    </location>
</feature>
<evidence type="ECO:0000313" key="13">
    <source>
        <dbReference type="Proteomes" id="UP000245753"/>
    </source>
</evidence>
<dbReference type="CDD" id="cd16917">
    <property type="entry name" value="HATPase_UhpB-NarQ-NarX-like"/>
    <property type="match status" value="1"/>
</dbReference>
<dbReference type="Pfam" id="PF23539">
    <property type="entry name" value="DUF7134"/>
    <property type="match status" value="2"/>
</dbReference>
<dbReference type="SMART" id="SM00387">
    <property type="entry name" value="HATPase_c"/>
    <property type="match status" value="1"/>
</dbReference>
<dbReference type="InterPro" id="IPR055558">
    <property type="entry name" value="DUF7134"/>
</dbReference>
<dbReference type="GO" id="GO:0016020">
    <property type="term" value="C:membrane"/>
    <property type="evidence" value="ECO:0007669"/>
    <property type="project" value="InterPro"/>
</dbReference>
<feature type="transmembrane region" description="Helical" evidence="10">
    <location>
        <begin position="84"/>
        <end position="115"/>
    </location>
</feature>
<dbReference type="InterPro" id="IPR050482">
    <property type="entry name" value="Sensor_HK_TwoCompSys"/>
</dbReference>
<organism evidence="12 13">
    <name type="scientific">Bifidobacterium catulorum</name>
    <dbReference type="NCBI Taxonomy" id="1630173"/>
    <lineage>
        <taxon>Bacteria</taxon>
        <taxon>Bacillati</taxon>
        <taxon>Actinomycetota</taxon>
        <taxon>Actinomycetes</taxon>
        <taxon>Bifidobacteriales</taxon>
        <taxon>Bifidobacteriaceae</taxon>
        <taxon>Bifidobacterium</taxon>
    </lineage>
</organism>
<dbReference type="AlphaFoldDB" id="A0A2U2MSD3"/>
<feature type="transmembrane region" description="Helical" evidence="10">
    <location>
        <begin position="695"/>
        <end position="720"/>
    </location>
</feature>
<accession>A0A2U2MSD3</accession>
<feature type="transmembrane region" description="Helical" evidence="10">
    <location>
        <begin position="186"/>
        <end position="206"/>
    </location>
</feature>
<reference evidence="12 13" key="1">
    <citation type="journal article" date="2018" name="Int. J. Syst. Evol. Microbiol.">
        <title>Bifidobacterium catulorum sp. nov., a novel taxon from the faeces of the baby common marmoset (Callithrix jacchus).</title>
        <authorList>
            <person name="Modesto M."/>
            <person name="Michelini S."/>
            <person name="Oki K."/>
            <person name="Biavati B."/>
            <person name="Watanabe K."/>
            <person name="Mattarelli P."/>
        </authorList>
    </citation>
    <scope>NUCLEOTIDE SEQUENCE [LARGE SCALE GENOMIC DNA]</scope>
    <source>
        <strain evidence="12 13">MRM 8.19</strain>
    </source>
</reference>
<evidence type="ECO:0000313" key="12">
    <source>
        <dbReference type="EMBL" id="PWG59752.1"/>
    </source>
</evidence>
<keyword evidence="10" id="KW-0812">Transmembrane</keyword>
<dbReference type="GO" id="GO:0046983">
    <property type="term" value="F:protein dimerization activity"/>
    <property type="evidence" value="ECO:0007669"/>
    <property type="project" value="InterPro"/>
</dbReference>
<feature type="transmembrane region" description="Helical" evidence="10">
    <location>
        <begin position="555"/>
        <end position="573"/>
    </location>
</feature>
<evidence type="ECO:0000256" key="9">
    <source>
        <dbReference type="SAM" id="MobiDB-lite"/>
    </source>
</evidence>
<protein>
    <recommendedName>
        <fullName evidence="2">histidine kinase</fullName>
        <ecNumber evidence="2">2.7.13.3</ecNumber>
    </recommendedName>
</protein>
<keyword evidence="8" id="KW-0902">Two-component regulatory system</keyword>
<dbReference type="Gene3D" id="1.20.5.1930">
    <property type="match status" value="1"/>
</dbReference>
<proteinExistence type="predicted"/>
<keyword evidence="6 12" id="KW-0418">Kinase</keyword>
<evidence type="ECO:0000256" key="5">
    <source>
        <dbReference type="ARBA" id="ARBA00022741"/>
    </source>
</evidence>
<comment type="caution">
    <text evidence="12">The sequence shown here is derived from an EMBL/GenBank/DDBJ whole genome shotgun (WGS) entry which is preliminary data.</text>
</comment>
<feature type="compositionally biased region" description="Low complexity" evidence="9">
    <location>
        <begin position="308"/>
        <end position="319"/>
    </location>
</feature>
<dbReference type="InterPro" id="IPR011712">
    <property type="entry name" value="Sig_transdc_His_kin_sub3_dim/P"/>
</dbReference>
<dbReference type="Pfam" id="PF07730">
    <property type="entry name" value="HisKA_3"/>
    <property type="match status" value="1"/>
</dbReference>
<evidence type="ECO:0000256" key="2">
    <source>
        <dbReference type="ARBA" id="ARBA00012438"/>
    </source>
</evidence>
<dbReference type="Pfam" id="PF02518">
    <property type="entry name" value="HATPase_c"/>
    <property type="match status" value="1"/>
</dbReference>
<keyword evidence="13" id="KW-1185">Reference proteome</keyword>
<dbReference type="EC" id="2.7.13.3" evidence="2"/>
<evidence type="ECO:0000256" key="10">
    <source>
        <dbReference type="SAM" id="Phobius"/>
    </source>
</evidence>
<evidence type="ECO:0000256" key="7">
    <source>
        <dbReference type="ARBA" id="ARBA00022840"/>
    </source>
</evidence>
<gene>
    <name evidence="12" type="ORF">DF200_05840</name>
</gene>
<comment type="catalytic activity">
    <reaction evidence="1">
        <text>ATP + protein L-histidine = ADP + protein N-phospho-L-histidine.</text>
        <dbReference type="EC" id="2.7.13.3"/>
    </reaction>
</comment>
<evidence type="ECO:0000256" key="8">
    <source>
        <dbReference type="ARBA" id="ARBA00023012"/>
    </source>
</evidence>
<dbReference type="Gene3D" id="3.30.565.10">
    <property type="entry name" value="Histidine kinase-like ATPase, C-terminal domain"/>
    <property type="match status" value="1"/>
</dbReference>
<dbReference type="EMBL" id="QFFN01000013">
    <property type="protein sequence ID" value="PWG59752.1"/>
    <property type="molecule type" value="Genomic_DNA"/>
</dbReference>
<dbReference type="PANTHER" id="PTHR24421">
    <property type="entry name" value="NITRATE/NITRITE SENSOR PROTEIN NARX-RELATED"/>
    <property type="match status" value="1"/>
</dbReference>
<evidence type="ECO:0000256" key="1">
    <source>
        <dbReference type="ARBA" id="ARBA00000085"/>
    </source>
</evidence>
<feature type="region of interest" description="Disordered" evidence="9">
    <location>
        <begin position="308"/>
        <end position="331"/>
    </location>
</feature>
<feature type="transmembrane region" description="Helical" evidence="10">
    <location>
        <begin position="127"/>
        <end position="149"/>
    </location>
</feature>
<dbReference type="InterPro" id="IPR036890">
    <property type="entry name" value="HATPase_C_sf"/>
</dbReference>
<dbReference type="InterPro" id="IPR003594">
    <property type="entry name" value="HATPase_dom"/>
</dbReference>
<dbReference type="Proteomes" id="UP000245753">
    <property type="component" value="Unassembled WGS sequence"/>
</dbReference>
<dbReference type="SUPFAM" id="SSF55874">
    <property type="entry name" value="ATPase domain of HSP90 chaperone/DNA topoisomerase II/histidine kinase"/>
    <property type="match status" value="1"/>
</dbReference>
<evidence type="ECO:0000256" key="6">
    <source>
        <dbReference type="ARBA" id="ARBA00022777"/>
    </source>
</evidence>
<sequence>MGVHAFTDIPGGTESSSGRFVDRHLAFDIALSLTLTLLLGATSTSGTLSQNGLLFPTSQRSLMFWTCIYALPLMLRRKTPRASALAFVALCIIQLAVGPALVATDCFALMHLYAVIVHGDRAAARPFIAMAAGMTFVAAAVNMAVLAFGPLTVNGADRYQSSPYECLTPSGSVDLDSCAPSMRLDAAMVLAMMLAPVIAVIVMAYWQRARLTTIRWMQERNTALEARRKEESRIAALAERARIARDMHDVVAHTLSIIIVQADGGRFAAADDHDLARSTMETIRDESTKALDDMRHLLGIFSSDADGSDGDSGMFGASSRSRPGTDDGRPDYDGIAALVRQARATCPDIRLDRVVNGTSAPDRLGAHAQVIAYRVVQESLTNIRKYAGPHVHASLTEDWSDNGLRLRVEDDGRGVSTMQDGHKTGYGLIGMRERLESLGGTCSTGPRIGGGFEVEAFIPFSPSAVEDGPEGRRVSSAMAAEEVEHGGRAADAAPSSGETAPMYSPDGFAQSAAERIHTIFDFLRDDRGHDDAHDNPEAGDFNMIERVSRWTERHYLLVDLLAVVLLFMMFLPSVGGETGHHRILANIMLLLPLVWRRRFPQASAATFAAVAMLELTAAPWSTLAPLLSVYSVYSVTLYGPRNARRWTIPTIVLGSFVFAANFTARNYLGITTASLIALLVGSPESVASDPARGAAALPLLSACAFVSCITLLGVMAAGMWSRSRGSNMLVLRAREEALRKEEARQKVLAANMERDRISANIQADVSDTLLGVIGRADEGLRVLNDGNADPETVAAAFGDIASEGRAALKRMRQLLGVLRETGFSDDTDAGAGTMRLSPAGPLSQQLQWNTVSVRKAVDAKDGTK</sequence>